<dbReference type="Proteomes" id="UP000185924">
    <property type="component" value="Unassembled WGS sequence"/>
</dbReference>
<organism evidence="1 2">
    <name type="scientific">Pontibacter lucknowensis</name>
    <dbReference type="NCBI Taxonomy" id="1077936"/>
    <lineage>
        <taxon>Bacteria</taxon>
        <taxon>Pseudomonadati</taxon>
        <taxon>Bacteroidota</taxon>
        <taxon>Cytophagia</taxon>
        <taxon>Cytophagales</taxon>
        <taxon>Hymenobacteraceae</taxon>
        <taxon>Pontibacter</taxon>
    </lineage>
</organism>
<dbReference type="STRING" id="1077936.SAMN05421545_1060"/>
<keyword evidence="2" id="KW-1185">Reference proteome</keyword>
<dbReference type="AlphaFoldDB" id="A0A1N6UTJ3"/>
<evidence type="ECO:0000313" key="1">
    <source>
        <dbReference type="EMBL" id="SIQ68782.1"/>
    </source>
</evidence>
<protein>
    <submittedName>
        <fullName evidence="1">Uncharacterized protein</fullName>
    </submittedName>
</protein>
<name>A0A1N6UTJ3_9BACT</name>
<dbReference type="EMBL" id="FTNM01000001">
    <property type="protein sequence ID" value="SIQ68782.1"/>
    <property type="molecule type" value="Genomic_DNA"/>
</dbReference>
<accession>A0A1N6UTJ3</accession>
<evidence type="ECO:0000313" key="2">
    <source>
        <dbReference type="Proteomes" id="UP000185924"/>
    </source>
</evidence>
<sequence length="70" mass="8167">MLYLPKKKITPESHYSLLGNLIILRNQQFNNQQITVLIYFQAFTIRPVPEACLPFTSNQFSTRLIGKVIR</sequence>
<reference evidence="2" key="1">
    <citation type="submission" date="2017-01" db="EMBL/GenBank/DDBJ databases">
        <authorList>
            <person name="Varghese N."/>
            <person name="Submissions S."/>
        </authorList>
    </citation>
    <scope>NUCLEOTIDE SEQUENCE [LARGE SCALE GENOMIC DNA]</scope>
    <source>
        <strain evidence="2">DM9</strain>
    </source>
</reference>
<gene>
    <name evidence="1" type="ORF">SAMN05421545_1060</name>
</gene>
<proteinExistence type="predicted"/>